<keyword evidence="17" id="KW-0560">Oxidoreductase</keyword>
<proteinExistence type="inferred from homology"/>
<evidence type="ECO:0000256" key="21">
    <source>
        <dbReference type="ARBA" id="ARBA00023170"/>
    </source>
</evidence>
<dbReference type="InterPro" id="IPR000659">
    <property type="entry name" value="Pyridox_Oxase"/>
</dbReference>
<evidence type="ECO:0000256" key="12">
    <source>
        <dbReference type="ARBA" id="ARBA00022643"/>
    </source>
</evidence>
<comment type="pathway">
    <text evidence="4">Cofactor metabolism; pyridoxal 5'-phosphate salvage; pyridoxal 5'-phosphate from pyridoxamine 5'-phosphate: step 1/1.</text>
</comment>
<dbReference type="InterPro" id="IPR011722">
    <property type="entry name" value="Hemimethylated_DNA-bd_dom"/>
</dbReference>
<dbReference type="SMART" id="SM00177">
    <property type="entry name" value="ARF"/>
    <property type="match status" value="1"/>
</dbReference>
<evidence type="ECO:0000256" key="9">
    <source>
        <dbReference type="ARBA" id="ARBA00012801"/>
    </source>
</evidence>
<organism evidence="23 24">
    <name type="scientific">Tenebrio molitor</name>
    <name type="common">Yellow mealworm beetle</name>
    <dbReference type="NCBI Taxonomy" id="7067"/>
    <lineage>
        <taxon>Eukaryota</taxon>
        <taxon>Metazoa</taxon>
        <taxon>Ecdysozoa</taxon>
        <taxon>Arthropoda</taxon>
        <taxon>Hexapoda</taxon>
        <taxon>Insecta</taxon>
        <taxon>Pterygota</taxon>
        <taxon>Neoptera</taxon>
        <taxon>Endopterygota</taxon>
        <taxon>Coleoptera</taxon>
        <taxon>Polyphaga</taxon>
        <taxon>Cucujiformia</taxon>
        <taxon>Tenebrionidae</taxon>
        <taxon>Tenebrio</taxon>
    </lineage>
</organism>
<dbReference type="HAMAP" id="MF_01629">
    <property type="entry name" value="PdxH"/>
    <property type="match status" value="1"/>
</dbReference>
<keyword evidence="11" id="KW-0285">Flavoprotein</keyword>
<protein>
    <recommendedName>
        <fullName evidence="10">Signal recognition particle receptor subunit beta</fullName>
        <ecNumber evidence="9">1.4.3.5</ecNumber>
    </recommendedName>
</protein>
<dbReference type="GO" id="GO:0003677">
    <property type="term" value="F:DNA binding"/>
    <property type="evidence" value="ECO:0007669"/>
    <property type="project" value="InterPro"/>
</dbReference>
<dbReference type="SUPFAM" id="SSF141255">
    <property type="entry name" value="YccV-like"/>
    <property type="match status" value="1"/>
</dbReference>
<keyword evidence="12" id="KW-0288">FMN</keyword>
<keyword evidence="14" id="KW-0547">Nucleotide-binding</keyword>
<evidence type="ECO:0000256" key="1">
    <source>
        <dbReference type="ARBA" id="ARBA00001917"/>
    </source>
</evidence>
<dbReference type="Pfam" id="PF08755">
    <property type="entry name" value="YccV-like"/>
    <property type="match status" value="1"/>
</dbReference>
<dbReference type="SUPFAM" id="SSF50475">
    <property type="entry name" value="FMN-binding split barrel"/>
    <property type="match status" value="1"/>
</dbReference>
<keyword evidence="13" id="KW-0812">Transmembrane</keyword>
<dbReference type="InterPro" id="IPR019009">
    <property type="entry name" value="SRP_receptor_beta_su"/>
</dbReference>
<evidence type="ECO:0000256" key="10">
    <source>
        <dbReference type="ARBA" id="ARBA00020256"/>
    </source>
</evidence>
<dbReference type="NCBIfam" id="TIGR00558">
    <property type="entry name" value="pdxH"/>
    <property type="match status" value="1"/>
</dbReference>
<evidence type="ECO:0000256" key="16">
    <source>
        <dbReference type="ARBA" id="ARBA00022989"/>
    </source>
</evidence>
<keyword evidence="24" id="KW-1185">Reference proteome</keyword>
<reference evidence="23" key="2">
    <citation type="submission" date="2021-08" db="EMBL/GenBank/DDBJ databases">
        <authorList>
            <person name="Eriksson T."/>
        </authorList>
    </citation>
    <scope>NUCLEOTIDE SEQUENCE</scope>
    <source>
        <strain evidence="23">Stoneville</strain>
        <tissue evidence="23">Whole head</tissue>
    </source>
</reference>
<evidence type="ECO:0000256" key="17">
    <source>
        <dbReference type="ARBA" id="ARBA00023002"/>
    </source>
</evidence>
<comment type="pathway">
    <text evidence="5">Cofactor metabolism; pyridoxal 5'-phosphate salvage; pyridoxal 5'-phosphate from pyridoxine 5'-phosphate: step 1/1.</text>
</comment>
<comment type="subcellular location">
    <subcellularLocation>
        <location evidence="3">Endoplasmic reticulum membrane</location>
        <topology evidence="3">Single-pass membrane protein</topology>
    </subcellularLocation>
</comment>
<gene>
    <name evidence="23" type="ORF">GEV33_013234</name>
</gene>
<evidence type="ECO:0000256" key="20">
    <source>
        <dbReference type="ARBA" id="ARBA00023136"/>
    </source>
</evidence>
<dbReference type="InterPro" id="IPR036623">
    <property type="entry name" value="Hemimethylated_DNA-bd_sf"/>
</dbReference>
<dbReference type="GO" id="GO:0008615">
    <property type="term" value="P:pyridoxine biosynthetic process"/>
    <property type="evidence" value="ECO:0007669"/>
    <property type="project" value="UniProtKB-KW"/>
</dbReference>
<evidence type="ECO:0000256" key="6">
    <source>
        <dbReference type="ARBA" id="ARBA00005619"/>
    </source>
</evidence>
<dbReference type="PROSITE" id="PS01064">
    <property type="entry name" value="PYRIDOX_OXIDASE"/>
    <property type="match status" value="1"/>
</dbReference>
<evidence type="ECO:0000256" key="19">
    <source>
        <dbReference type="ARBA" id="ARBA00023134"/>
    </source>
</evidence>
<evidence type="ECO:0000256" key="14">
    <source>
        <dbReference type="ARBA" id="ARBA00022741"/>
    </source>
</evidence>
<dbReference type="SMART" id="SM00992">
    <property type="entry name" value="YccV-like"/>
    <property type="match status" value="1"/>
</dbReference>
<evidence type="ECO:0000256" key="13">
    <source>
        <dbReference type="ARBA" id="ARBA00022692"/>
    </source>
</evidence>
<keyword evidence="21" id="KW-0675">Receptor</keyword>
<dbReference type="InterPro" id="IPR032698">
    <property type="entry name" value="SirB1_N"/>
</dbReference>
<name>A0A8J6L6M9_TENMO</name>
<dbReference type="Gene3D" id="2.30.110.10">
    <property type="entry name" value="Electron Transport, Fmn-binding Protein, Chain A"/>
    <property type="match status" value="1"/>
</dbReference>
<accession>A0A8J6L6M9</accession>
<dbReference type="EMBL" id="JABDTM020028069">
    <property type="protein sequence ID" value="KAH0809555.1"/>
    <property type="molecule type" value="Genomic_DNA"/>
</dbReference>
<comment type="similarity">
    <text evidence="6">Belongs to the SRP receptor beta subunit family.</text>
</comment>
<dbReference type="InterPro" id="IPR011576">
    <property type="entry name" value="Pyridox_Oxase_N"/>
</dbReference>
<comment type="cofactor">
    <cofactor evidence="1">
        <name>FMN</name>
        <dbReference type="ChEBI" id="CHEBI:58210"/>
    </cofactor>
</comment>
<dbReference type="PANTHER" id="PTHR10851:SF0">
    <property type="entry name" value="PYRIDOXINE-5'-PHOSPHATE OXIDASE"/>
    <property type="match status" value="1"/>
</dbReference>
<evidence type="ECO:0000256" key="18">
    <source>
        <dbReference type="ARBA" id="ARBA00023096"/>
    </source>
</evidence>
<dbReference type="UniPathway" id="UPA01068">
    <property type="reaction ID" value="UER00304"/>
</dbReference>
<comment type="similarity">
    <text evidence="7">Belongs to the pyridoxamine 5'-phosphate oxidase family.</text>
</comment>
<dbReference type="Gene3D" id="2.30.30.390">
    <property type="entry name" value="Hemimethylated DNA-binding domain"/>
    <property type="match status" value="1"/>
</dbReference>
<keyword evidence="19" id="KW-0342">GTP-binding</keyword>
<dbReference type="InterPro" id="IPR027417">
    <property type="entry name" value="P-loop_NTPase"/>
</dbReference>
<evidence type="ECO:0000256" key="2">
    <source>
        <dbReference type="ARBA" id="ARBA00003691"/>
    </source>
</evidence>
<dbReference type="Pfam" id="PF10590">
    <property type="entry name" value="PNP_phzG_C"/>
    <property type="match status" value="1"/>
</dbReference>
<dbReference type="GO" id="GO:0005525">
    <property type="term" value="F:GTP binding"/>
    <property type="evidence" value="ECO:0007669"/>
    <property type="project" value="UniProtKB-KW"/>
</dbReference>
<dbReference type="Gene3D" id="3.40.50.300">
    <property type="entry name" value="P-loop containing nucleotide triphosphate hydrolases"/>
    <property type="match status" value="1"/>
</dbReference>
<keyword evidence="20" id="KW-0472">Membrane</keyword>
<evidence type="ECO:0000256" key="8">
    <source>
        <dbReference type="ARBA" id="ARBA00011738"/>
    </source>
</evidence>
<dbReference type="GO" id="GO:0005789">
    <property type="term" value="C:endoplasmic reticulum membrane"/>
    <property type="evidence" value="ECO:0007669"/>
    <property type="project" value="UniProtKB-SubCell"/>
</dbReference>
<evidence type="ECO:0000256" key="7">
    <source>
        <dbReference type="ARBA" id="ARBA00007301"/>
    </source>
</evidence>
<dbReference type="AlphaFoldDB" id="A0A8J6L6M9"/>
<dbReference type="InterPro" id="IPR012349">
    <property type="entry name" value="Split_barrel_FMN-bd"/>
</dbReference>
<sequence>MNISALRTQYNDKRNLFLEDSIEVKEPFHLFEKWFSEVRTNPTVVEPNAMCLSTATKNGLPSARFVLCKGYSKEGFKFFTHYTSRKGGELEENPHCALTFYWAYCNRSVRIEGVAEKLPFSDADQYFKSRPYQSQIGALCSDQSKPIKDRNVLADKERELKGVYGEGEVPRPPQWGGYLVRPQSIEFWQGQTDRIHDRIKFRRPTSGEEPDGVLTRQVIFALYRRRKASRNCILLTGLCDSGKTLIFSQLIHNKFIQTHTSIRENIGTFVVNNNYLKIVDIPGHERLRDKFVEQYKELTRGLVFVIDSLTIQQDVRDTAEFLYNILADPNVSKHAPNILILCNKQDQTLSKGSNAVKSILEKELNTLRITKSRQLDSVDPKARRIASLGSDDSDFSFSGLHYKIEFAESFAFNKNGSVNIEELKNYATNNTATIPFWAAGSPRAALHRVGVIRGGDRVGDVEKAANFPPVLTVQDVVNFSSTCGYFREAVLNSSIIWKQKFINKWPKLVHMIDRNGNFYLKELQYSYEVKRRMMAQLMTMSARFYRKYQLSDTDLEEWRILMCEKRQTYHYLCSFLTEIVNTNETIRSIEEVPINTPGNKTLQYYAYKVLRYIKQLHLTEVWTDYVSLPPEKQILERGAAFVAQWCQPEIDITGDDIASTLDIVAHLVKRRLHETYPSHKIFQASEEDLAQWRNENLTRSQWTVPECQQLILTMREVMYKELGFGGSTEGYYMSQNSLINKVLETRKGLPIILAIIYESVGRRLGLLFEPINFPAHFLLRFCENDGPRTKKYYIDTFNGGNVMQKTACPYRTRTEGDVFFPVATAAKVVERIANNLELSTRQHVEHNGRVTHLRSILELLKLVSPQDLSALVSLAKLYMLHRINTKSLEDYLATQTFSAPEQARNILHMIQGFSKHHVDSPFDVPATQRSPDLKFAVGMIMKDVSHNGDKCVIYSWNVGCSGVSASTECLEAPHSVAFHSKSKPKQPFYNVLMEDGSYRYVAQETLVPTTEVGALHSNKDLGRHFSHFFNNHFVPNAEKEREFPADKRILVQLKRNTIKTSSFESTSTHLPARLAQHVVRWRYRIDYRQKIVFDREKYMQDPFFDQMRKFRGSGCW</sequence>
<dbReference type="GO" id="GO:0010181">
    <property type="term" value="F:FMN binding"/>
    <property type="evidence" value="ECO:0007669"/>
    <property type="project" value="InterPro"/>
</dbReference>
<comment type="function">
    <text evidence="2">Catalyzes the oxidation of either pyridoxine 5'-phosphate (PNP) or pyridoxamine 5'-phosphate (PMP) into pyridoxal 5'-phosphate (PLP).</text>
</comment>
<dbReference type="FunFam" id="2.30.110.10:FF:000005">
    <property type="entry name" value="NAD(P)H-hydrate epimerase"/>
    <property type="match status" value="1"/>
</dbReference>
<evidence type="ECO:0000256" key="3">
    <source>
        <dbReference type="ARBA" id="ARBA00004389"/>
    </source>
</evidence>
<dbReference type="EC" id="1.4.3.5" evidence="9"/>
<keyword evidence="15" id="KW-0256">Endoplasmic reticulum</keyword>
<dbReference type="InterPro" id="IPR019740">
    <property type="entry name" value="Pyridox_Oxase_CS"/>
</dbReference>
<evidence type="ECO:0000256" key="4">
    <source>
        <dbReference type="ARBA" id="ARBA00004738"/>
    </source>
</evidence>
<dbReference type="PANTHER" id="PTHR10851">
    <property type="entry name" value="PYRIDOXINE-5-PHOSPHATE OXIDASE"/>
    <property type="match status" value="1"/>
</dbReference>
<evidence type="ECO:0000256" key="11">
    <source>
        <dbReference type="ARBA" id="ARBA00022630"/>
    </source>
</evidence>
<dbReference type="GO" id="GO:0004733">
    <property type="term" value="F:pyridoxamine phosphate oxidase activity"/>
    <property type="evidence" value="ECO:0007669"/>
    <property type="project" value="UniProtKB-EC"/>
</dbReference>
<keyword evidence="18" id="KW-0664">Pyridoxine biosynthesis</keyword>
<dbReference type="NCBIfam" id="NF004231">
    <property type="entry name" value="PRK05679.1"/>
    <property type="match status" value="1"/>
</dbReference>
<keyword evidence="16" id="KW-1133">Transmembrane helix</keyword>
<evidence type="ECO:0000313" key="24">
    <source>
        <dbReference type="Proteomes" id="UP000719412"/>
    </source>
</evidence>
<dbReference type="SUPFAM" id="SSF52540">
    <property type="entry name" value="P-loop containing nucleoside triphosphate hydrolases"/>
    <property type="match status" value="1"/>
</dbReference>
<dbReference type="InterPro" id="IPR019576">
    <property type="entry name" value="Pyridoxamine_oxidase_dimer_C"/>
</dbReference>
<evidence type="ECO:0000256" key="15">
    <source>
        <dbReference type="ARBA" id="ARBA00022824"/>
    </source>
</evidence>
<dbReference type="Pfam" id="PF01243">
    <property type="entry name" value="PNPOx_N"/>
    <property type="match status" value="1"/>
</dbReference>
<feature type="domain" description="Hemimethylated DNA-binding" evidence="22">
    <location>
        <begin position="932"/>
        <end position="1036"/>
    </location>
</feature>
<evidence type="ECO:0000313" key="23">
    <source>
        <dbReference type="EMBL" id="KAH0809555.1"/>
    </source>
</evidence>
<comment type="caution">
    <text evidence="23">The sequence shown here is derived from an EMBL/GenBank/DDBJ whole genome shotgun (WGS) entry which is preliminary data.</text>
</comment>
<dbReference type="Proteomes" id="UP000719412">
    <property type="component" value="Unassembled WGS sequence"/>
</dbReference>
<dbReference type="CDD" id="cd04105">
    <property type="entry name" value="SR_beta"/>
    <property type="match status" value="1"/>
</dbReference>
<evidence type="ECO:0000259" key="22">
    <source>
        <dbReference type="SMART" id="SM00992"/>
    </source>
</evidence>
<reference evidence="23" key="1">
    <citation type="journal article" date="2020" name="J Insects Food Feed">
        <title>The yellow mealworm (Tenebrio molitor) genome: a resource for the emerging insects as food and feed industry.</title>
        <authorList>
            <person name="Eriksson T."/>
            <person name="Andere A."/>
            <person name="Kelstrup H."/>
            <person name="Emery V."/>
            <person name="Picard C."/>
        </authorList>
    </citation>
    <scope>NUCLEOTIDE SEQUENCE</scope>
    <source>
        <strain evidence="23">Stoneville</strain>
        <tissue evidence="23">Whole head</tissue>
    </source>
</reference>
<dbReference type="Pfam" id="PF13369">
    <property type="entry name" value="Transglut_core2"/>
    <property type="match status" value="1"/>
</dbReference>
<comment type="subunit">
    <text evidence="8">Homodimer.</text>
</comment>
<dbReference type="Pfam" id="PF09439">
    <property type="entry name" value="SRPRB"/>
    <property type="match status" value="1"/>
</dbReference>
<evidence type="ECO:0000256" key="5">
    <source>
        <dbReference type="ARBA" id="ARBA00005037"/>
    </source>
</evidence>